<dbReference type="KEGG" id="bvg:104907404"/>
<evidence type="ECO:0000259" key="6">
    <source>
        <dbReference type="PROSITE" id="PS50888"/>
    </source>
</evidence>
<dbReference type="GO" id="GO:0000978">
    <property type="term" value="F:RNA polymerase II cis-regulatory region sequence-specific DNA binding"/>
    <property type="evidence" value="ECO:0007669"/>
    <property type="project" value="TreeGrafter"/>
</dbReference>
<dbReference type="Pfam" id="PF00010">
    <property type="entry name" value="HLH"/>
    <property type="match status" value="1"/>
</dbReference>
<dbReference type="GO" id="GO:0005634">
    <property type="term" value="C:nucleus"/>
    <property type="evidence" value="ECO:0007669"/>
    <property type="project" value="UniProtKB-SubCell"/>
</dbReference>
<evidence type="ECO:0000256" key="2">
    <source>
        <dbReference type="ARBA" id="ARBA00023015"/>
    </source>
</evidence>
<comment type="subcellular location">
    <subcellularLocation>
        <location evidence="1">Nucleus</location>
    </subcellularLocation>
</comment>
<dbReference type="Gene3D" id="4.10.280.10">
    <property type="entry name" value="Helix-loop-helix DNA-binding domain"/>
    <property type="match status" value="1"/>
</dbReference>
<evidence type="ECO:0000256" key="3">
    <source>
        <dbReference type="ARBA" id="ARBA00023125"/>
    </source>
</evidence>
<accession>A0A0J8BBG7</accession>
<dbReference type="OMA" id="HGINHES"/>
<sequence length="374" mass="42195">MALEAAVYQQDLFGHNNGTNKDLYPLLLESWSDSNDNFFPYLKLQDHNNHENSYSTINDFDPTNYFLDSQLVELDWHSYYYHHGINHESIISPSPLCTVNDLPSLNNYDHDCWGLISSSANHQPKAANESDGVPTEMVVRPKQRRRARAKKNKEEIENQRMTHIAVERNRRKQMNEYLNELRSLMPESYVQRGDQASIVGAAINFVKELEHNLQSLSAKKQMKENVNTDGSSSSSSLPFREFFTFPQFSSIGDNNNEDHTSSGSSISQQQQLANAGGVQGGWLGADVEVTMVESHAHLKIRLRRPPKQLSKLVSGLHSSRLSILHLNVTTADDGVVLYSFSLKVEDGSKLSSVDDIARAVYLLLGRIQEETNSI</sequence>
<evidence type="ECO:0000313" key="8">
    <source>
        <dbReference type="Proteomes" id="UP000035740"/>
    </source>
</evidence>
<keyword evidence="3" id="KW-0238">DNA-binding</keyword>
<evidence type="ECO:0000256" key="4">
    <source>
        <dbReference type="ARBA" id="ARBA00023163"/>
    </source>
</evidence>
<dbReference type="SUPFAM" id="SSF47459">
    <property type="entry name" value="HLH, helix-loop-helix DNA-binding domain"/>
    <property type="match status" value="1"/>
</dbReference>
<proteinExistence type="predicted"/>
<protein>
    <recommendedName>
        <fullName evidence="6">BHLH domain-containing protein</fullName>
    </recommendedName>
</protein>
<keyword evidence="5" id="KW-0539">Nucleus</keyword>
<keyword evidence="4" id="KW-0804">Transcription</keyword>
<dbReference type="GO" id="GO:0046983">
    <property type="term" value="F:protein dimerization activity"/>
    <property type="evidence" value="ECO:0007669"/>
    <property type="project" value="InterPro"/>
</dbReference>
<dbReference type="Proteomes" id="UP000035740">
    <property type="component" value="Unassembled WGS sequence"/>
</dbReference>
<evidence type="ECO:0000256" key="5">
    <source>
        <dbReference type="ARBA" id="ARBA00023242"/>
    </source>
</evidence>
<dbReference type="OrthoDB" id="684567at2759"/>
<dbReference type="PROSITE" id="PS50888">
    <property type="entry name" value="BHLH"/>
    <property type="match status" value="1"/>
</dbReference>
<feature type="domain" description="BHLH" evidence="6">
    <location>
        <begin position="158"/>
        <end position="209"/>
    </location>
</feature>
<dbReference type="AlphaFoldDB" id="A0A0J8BBG7"/>
<keyword evidence="2" id="KW-0805">Transcription regulation</keyword>
<dbReference type="EMBL" id="KQ090263">
    <property type="protein sequence ID" value="KMS98236.1"/>
    <property type="molecule type" value="Genomic_DNA"/>
</dbReference>
<dbReference type="InterPro" id="IPR011598">
    <property type="entry name" value="bHLH_dom"/>
</dbReference>
<dbReference type="SMART" id="SM00353">
    <property type="entry name" value="HLH"/>
    <property type="match status" value="1"/>
</dbReference>
<evidence type="ECO:0000313" key="7">
    <source>
        <dbReference type="EMBL" id="KMS98236.1"/>
    </source>
</evidence>
<dbReference type="GO" id="GO:0000981">
    <property type="term" value="F:DNA-binding transcription factor activity, RNA polymerase II-specific"/>
    <property type="evidence" value="ECO:0007669"/>
    <property type="project" value="TreeGrafter"/>
</dbReference>
<dbReference type="eggNOG" id="ENOG502QQRC">
    <property type="taxonomic scope" value="Eukaryota"/>
</dbReference>
<keyword evidence="8" id="KW-1185">Reference proteome</keyword>
<reference evidence="7 8" key="1">
    <citation type="journal article" date="2014" name="Nature">
        <title>The genome of the recently domesticated crop plant sugar beet (Beta vulgaris).</title>
        <authorList>
            <person name="Dohm J.C."/>
            <person name="Minoche A.E."/>
            <person name="Holtgrawe D."/>
            <person name="Capella-Gutierrez S."/>
            <person name="Zakrzewski F."/>
            <person name="Tafer H."/>
            <person name="Rupp O."/>
            <person name="Sorensen T.R."/>
            <person name="Stracke R."/>
            <person name="Reinhardt R."/>
            <person name="Goesmann A."/>
            <person name="Kraft T."/>
            <person name="Schulz B."/>
            <person name="Stadler P.F."/>
            <person name="Schmidt T."/>
            <person name="Gabaldon T."/>
            <person name="Lehrach H."/>
            <person name="Weisshaar B."/>
            <person name="Himmelbauer H."/>
        </authorList>
    </citation>
    <scope>NUCLEOTIDE SEQUENCE [LARGE SCALE GENOMIC DNA]</scope>
    <source>
        <tissue evidence="7">Taproot</tissue>
    </source>
</reference>
<name>A0A0J8BBG7_BETVV</name>
<evidence type="ECO:0000256" key="1">
    <source>
        <dbReference type="ARBA" id="ARBA00004123"/>
    </source>
</evidence>
<gene>
    <name evidence="7" type="ORF">BVRB_4g094560</name>
</gene>
<dbReference type="InterPro" id="IPR036638">
    <property type="entry name" value="HLH_DNA-bd_sf"/>
</dbReference>
<organism evidence="7 8">
    <name type="scientific">Beta vulgaris subsp. vulgaris</name>
    <name type="common">Beet</name>
    <dbReference type="NCBI Taxonomy" id="3555"/>
    <lineage>
        <taxon>Eukaryota</taxon>
        <taxon>Viridiplantae</taxon>
        <taxon>Streptophyta</taxon>
        <taxon>Embryophyta</taxon>
        <taxon>Tracheophyta</taxon>
        <taxon>Spermatophyta</taxon>
        <taxon>Magnoliopsida</taxon>
        <taxon>eudicotyledons</taxon>
        <taxon>Gunneridae</taxon>
        <taxon>Pentapetalae</taxon>
        <taxon>Caryophyllales</taxon>
        <taxon>Chenopodiaceae</taxon>
        <taxon>Betoideae</taxon>
        <taxon>Beta</taxon>
    </lineage>
</organism>
<dbReference type="PANTHER" id="PTHR11969">
    <property type="entry name" value="MAX DIMERIZATION, MAD"/>
    <property type="match status" value="1"/>
</dbReference>
<dbReference type="PANTHER" id="PTHR11969:SF54">
    <property type="entry name" value="MAD-LIKE PROTEIN 1"/>
    <property type="match status" value="1"/>
</dbReference>
<dbReference type="Gramene" id="KMS98236">
    <property type="protein sequence ID" value="KMS98236"/>
    <property type="gene ID" value="BVRB_4g094560"/>
</dbReference>